<evidence type="ECO:0000313" key="3">
    <source>
        <dbReference type="Proteomes" id="UP000321456"/>
    </source>
</evidence>
<comment type="caution">
    <text evidence="2">The sequence shown here is derived from an EMBL/GenBank/DDBJ whole genome shotgun (WGS) entry which is preliminary data.</text>
</comment>
<proteinExistence type="predicted"/>
<gene>
    <name evidence="2" type="ORF">FVB32_13265</name>
</gene>
<evidence type="ECO:0000313" key="2">
    <source>
        <dbReference type="EMBL" id="TXN35543.1"/>
    </source>
</evidence>
<dbReference type="Proteomes" id="UP000321456">
    <property type="component" value="Unassembled WGS sequence"/>
</dbReference>
<dbReference type="AlphaFoldDB" id="A0A5C8V173"/>
<evidence type="ECO:0000256" key="1">
    <source>
        <dbReference type="SAM" id="SignalP"/>
    </source>
</evidence>
<accession>A0A5C8V173</accession>
<dbReference type="EMBL" id="VRUR01000002">
    <property type="protein sequence ID" value="TXN35543.1"/>
    <property type="molecule type" value="Genomic_DNA"/>
</dbReference>
<feature type="chain" id="PRO_5022664412" evidence="1">
    <location>
        <begin position="25"/>
        <end position="405"/>
    </location>
</feature>
<reference evidence="2 3" key="1">
    <citation type="submission" date="2019-08" db="EMBL/GenBank/DDBJ databases">
        <title>Professor.</title>
        <authorList>
            <person name="Park J.S."/>
        </authorList>
    </citation>
    <scope>NUCLEOTIDE SEQUENCE [LARGE SCALE GENOMIC DNA]</scope>
    <source>
        <strain evidence="2 3">176CP5-101</strain>
    </source>
</reference>
<feature type="signal peptide" evidence="1">
    <location>
        <begin position="1"/>
        <end position="24"/>
    </location>
</feature>
<keyword evidence="1" id="KW-0732">Signal</keyword>
<organism evidence="2 3">
    <name type="scientific">Flagellimonas hymeniacidonis</name>
    <dbReference type="NCBI Taxonomy" id="2603628"/>
    <lineage>
        <taxon>Bacteria</taxon>
        <taxon>Pseudomonadati</taxon>
        <taxon>Bacteroidota</taxon>
        <taxon>Flavobacteriia</taxon>
        <taxon>Flavobacteriales</taxon>
        <taxon>Flavobacteriaceae</taxon>
        <taxon>Flagellimonas</taxon>
    </lineage>
</organism>
<name>A0A5C8V173_9FLAO</name>
<keyword evidence="3" id="KW-1185">Reference proteome</keyword>
<dbReference type="RefSeq" id="WP_147744275.1">
    <property type="nucleotide sequence ID" value="NZ_VRUR01000002.1"/>
</dbReference>
<dbReference type="Pfam" id="PF14054">
    <property type="entry name" value="DUF4249"/>
    <property type="match status" value="1"/>
</dbReference>
<sequence length="405" mass="45466">MNRSKNKYKIIFAALLTMLTSSCIETFEATFEDFESAIVVEATLTNMMEQQTVFITRTFKFEEDGPSVETNANVQIVGGGNTYLFQENEPGLYVSEQTFAAQPNTTYQLLITTQDGRSYSSDEQTFTTTTQIDNVRAERITNDDGEDGVAILVDSFDASGNSLNYRYEYEETFKIIAPFWSPLSLERTPLDVATQICEVSVVPDDKSEETCFASDFSNAIIQTSTLDLGEDRVDNFMVRFISRDNYIISHRYSILVRQYVQSNSAFTFYETLNEFSGSESLFSETQPGFLEGNIRSDSSDDEKVLGFFDVASVVERRIFFNYEDLFPGEPLPPYIDPCELSSPVLSTPGMPPKCVLAVQTDLNLVSYAGNNDSSDQTEGPYFVVPTVCGDCQEIGKVQPPDFWIE</sequence>
<dbReference type="PROSITE" id="PS51257">
    <property type="entry name" value="PROKAR_LIPOPROTEIN"/>
    <property type="match status" value="1"/>
</dbReference>
<dbReference type="InterPro" id="IPR025345">
    <property type="entry name" value="DUF4249"/>
</dbReference>
<protein>
    <submittedName>
        <fullName evidence="2">DUF4249 domain-containing protein</fullName>
    </submittedName>
</protein>